<name>A0A9J5W4K8_SOLCO</name>
<comment type="catalytic activity">
    <reaction evidence="7">
        <text>L-threonyl-[protein] + ATP = O-phospho-L-threonyl-[protein] + ADP + H(+)</text>
        <dbReference type="Rhea" id="RHEA:46608"/>
        <dbReference type="Rhea" id="RHEA-COMP:11060"/>
        <dbReference type="Rhea" id="RHEA-COMP:11605"/>
        <dbReference type="ChEBI" id="CHEBI:15378"/>
        <dbReference type="ChEBI" id="CHEBI:30013"/>
        <dbReference type="ChEBI" id="CHEBI:30616"/>
        <dbReference type="ChEBI" id="CHEBI:61977"/>
        <dbReference type="ChEBI" id="CHEBI:456216"/>
        <dbReference type="EC" id="2.7.11.1"/>
    </reaction>
</comment>
<dbReference type="InterPro" id="IPR011009">
    <property type="entry name" value="Kinase-like_dom_sf"/>
</dbReference>
<evidence type="ECO:0000256" key="5">
    <source>
        <dbReference type="ARBA" id="ARBA00022777"/>
    </source>
</evidence>
<evidence type="ECO:0000256" key="2">
    <source>
        <dbReference type="ARBA" id="ARBA00022527"/>
    </source>
</evidence>
<comment type="catalytic activity">
    <reaction evidence="8">
        <text>L-seryl-[protein] + ATP = O-phospho-L-seryl-[protein] + ADP + H(+)</text>
        <dbReference type="Rhea" id="RHEA:17989"/>
        <dbReference type="Rhea" id="RHEA-COMP:9863"/>
        <dbReference type="Rhea" id="RHEA-COMP:11604"/>
        <dbReference type="ChEBI" id="CHEBI:15378"/>
        <dbReference type="ChEBI" id="CHEBI:29999"/>
        <dbReference type="ChEBI" id="CHEBI:30616"/>
        <dbReference type="ChEBI" id="CHEBI:83421"/>
        <dbReference type="ChEBI" id="CHEBI:456216"/>
        <dbReference type="EC" id="2.7.11.1"/>
    </reaction>
</comment>
<keyword evidence="5" id="KW-0418">Kinase</keyword>
<keyword evidence="6" id="KW-0067">ATP-binding</keyword>
<evidence type="ECO:0000256" key="4">
    <source>
        <dbReference type="ARBA" id="ARBA00022741"/>
    </source>
</evidence>
<dbReference type="GO" id="GO:0004674">
    <property type="term" value="F:protein serine/threonine kinase activity"/>
    <property type="evidence" value="ECO:0007669"/>
    <property type="project" value="UniProtKB-KW"/>
</dbReference>
<keyword evidence="2" id="KW-0723">Serine/threonine-protein kinase</keyword>
<dbReference type="InterPro" id="IPR051334">
    <property type="entry name" value="SRPK"/>
</dbReference>
<dbReference type="OrthoDB" id="2649at2759"/>
<dbReference type="EMBL" id="JACXVP010000012">
    <property type="protein sequence ID" value="KAG5570319.1"/>
    <property type="molecule type" value="Genomic_DNA"/>
</dbReference>
<dbReference type="PANTHER" id="PTHR47634:SF9">
    <property type="entry name" value="PROTEIN KINASE DOMAIN-CONTAINING PROTEIN-RELATED"/>
    <property type="match status" value="1"/>
</dbReference>
<protein>
    <recommendedName>
        <fullName evidence="1">non-specific serine/threonine protein kinase</fullName>
        <ecNumber evidence="1">2.7.11.1</ecNumber>
    </recommendedName>
</protein>
<gene>
    <name evidence="9" type="ORF">H5410_060085</name>
</gene>
<dbReference type="GO" id="GO:0000245">
    <property type="term" value="P:spliceosomal complex assembly"/>
    <property type="evidence" value="ECO:0007669"/>
    <property type="project" value="TreeGrafter"/>
</dbReference>
<dbReference type="EC" id="2.7.11.1" evidence="1"/>
<evidence type="ECO:0000256" key="6">
    <source>
        <dbReference type="ARBA" id="ARBA00022840"/>
    </source>
</evidence>
<proteinExistence type="predicted"/>
<evidence type="ECO:0000256" key="8">
    <source>
        <dbReference type="ARBA" id="ARBA00048679"/>
    </source>
</evidence>
<dbReference type="PANTHER" id="PTHR47634">
    <property type="entry name" value="PROTEIN KINASE DOMAIN-CONTAINING PROTEIN-RELATED"/>
    <property type="match status" value="1"/>
</dbReference>
<sequence length="110" mass="12319">MQCPKDILGSKYSTSADLWSFACICFELATGDVLFDPHSGDNFDRDEVKVHYFITTYFLVDAKDLGLVPILDFVPEATPLYFSALTRPVDRCSHLLELSLARAQSKALIL</sequence>
<organism evidence="9 10">
    <name type="scientific">Solanum commersonii</name>
    <name type="common">Commerson's wild potato</name>
    <name type="synonym">Commerson's nightshade</name>
    <dbReference type="NCBI Taxonomy" id="4109"/>
    <lineage>
        <taxon>Eukaryota</taxon>
        <taxon>Viridiplantae</taxon>
        <taxon>Streptophyta</taxon>
        <taxon>Embryophyta</taxon>
        <taxon>Tracheophyta</taxon>
        <taxon>Spermatophyta</taxon>
        <taxon>Magnoliopsida</taxon>
        <taxon>eudicotyledons</taxon>
        <taxon>Gunneridae</taxon>
        <taxon>Pentapetalae</taxon>
        <taxon>asterids</taxon>
        <taxon>lamiids</taxon>
        <taxon>Solanales</taxon>
        <taxon>Solanaceae</taxon>
        <taxon>Solanoideae</taxon>
        <taxon>Solaneae</taxon>
        <taxon>Solanum</taxon>
    </lineage>
</organism>
<dbReference type="Gene3D" id="1.10.510.10">
    <property type="entry name" value="Transferase(Phosphotransferase) domain 1"/>
    <property type="match status" value="1"/>
</dbReference>
<dbReference type="Proteomes" id="UP000824120">
    <property type="component" value="Chromosome 12"/>
</dbReference>
<evidence type="ECO:0000256" key="3">
    <source>
        <dbReference type="ARBA" id="ARBA00022679"/>
    </source>
</evidence>
<evidence type="ECO:0000256" key="7">
    <source>
        <dbReference type="ARBA" id="ARBA00047899"/>
    </source>
</evidence>
<reference evidence="9 10" key="1">
    <citation type="submission" date="2020-09" db="EMBL/GenBank/DDBJ databases">
        <title>De no assembly of potato wild relative species, Solanum commersonii.</title>
        <authorList>
            <person name="Cho K."/>
        </authorList>
    </citation>
    <scope>NUCLEOTIDE SEQUENCE [LARGE SCALE GENOMIC DNA]</scope>
    <source>
        <strain evidence="9">LZ3.2</strain>
        <tissue evidence="9">Leaf</tissue>
    </source>
</reference>
<evidence type="ECO:0000313" key="9">
    <source>
        <dbReference type="EMBL" id="KAG5570319.1"/>
    </source>
</evidence>
<keyword evidence="3" id="KW-0808">Transferase</keyword>
<evidence type="ECO:0000256" key="1">
    <source>
        <dbReference type="ARBA" id="ARBA00012513"/>
    </source>
</evidence>
<accession>A0A9J5W4K8</accession>
<keyword evidence="10" id="KW-1185">Reference proteome</keyword>
<dbReference type="GO" id="GO:0050684">
    <property type="term" value="P:regulation of mRNA processing"/>
    <property type="evidence" value="ECO:0007669"/>
    <property type="project" value="TreeGrafter"/>
</dbReference>
<dbReference type="SUPFAM" id="SSF56112">
    <property type="entry name" value="Protein kinase-like (PK-like)"/>
    <property type="match status" value="1"/>
</dbReference>
<dbReference type="AlphaFoldDB" id="A0A9J5W4K8"/>
<comment type="caution">
    <text evidence="9">The sequence shown here is derived from an EMBL/GenBank/DDBJ whole genome shotgun (WGS) entry which is preliminary data.</text>
</comment>
<evidence type="ECO:0000313" key="10">
    <source>
        <dbReference type="Proteomes" id="UP000824120"/>
    </source>
</evidence>
<dbReference type="GO" id="GO:0005524">
    <property type="term" value="F:ATP binding"/>
    <property type="evidence" value="ECO:0007669"/>
    <property type="project" value="UniProtKB-KW"/>
</dbReference>
<keyword evidence="4" id="KW-0547">Nucleotide-binding</keyword>